<dbReference type="STRING" id="1121477.SAMN02745223_03510"/>
<dbReference type="Proteomes" id="UP000033608">
    <property type="component" value="Unassembled WGS sequence"/>
</dbReference>
<organism evidence="5 7">
    <name type="scientific">Devosia limi DSM 17137</name>
    <dbReference type="NCBI Taxonomy" id="1121477"/>
    <lineage>
        <taxon>Bacteria</taxon>
        <taxon>Pseudomonadati</taxon>
        <taxon>Pseudomonadota</taxon>
        <taxon>Alphaproteobacteria</taxon>
        <taxon>Hyphomicrobiales</taxon>
        <taxon>Devosiaceae</taxon>
        <taxon>Devosia</taxon>
    </lineage>
</organism>
<evidence type="ECO:0000256" key="1">
    <source>
        <dbReference type="ARBA" id="ARBA00022729"/>
    </source>
</evidence>
<keyword evidence="1 2" id="KW-0732">Signal</keyword>
<dbReference type="Pfam" id="PF02563">
    <property type="entry name" value="Poly_export"/>
    <property type="match status" value="1"/>
</dbReference>
<dbReference type="PANTHER" id="PTHR33619:SF3">
    <property type="entry name" value="POLYSACCHARIDE EXPORT PROTEIN GFCE-RELATED"/>
    <property type="match status" value="1"/>
</dbReference>
<dbReference type="InterPro" id="IPR049712">
    <property type="entry name" value="Poly_export"/>
</dbReference>
<evidence type="ECO:0000259" key="4">
    <source>
        <dbReference type="Pfam" id="PF10531"/>
    </source>
</evidence>
<dbReference type="EMBL" id="FQVC01000013">
    <property type="protein sequence ID" value="SHF77127.1"/>
    <property type="molecule type" value="Genomic_DNA"/>
</dbReference>
<feature type="domain" description="Polysaccharide export protein N-terminal" evidence="3">
    <location>
        <begin position="31"/>
        <end position="104"/>
    </location>
</feature>
<gene>
    <name evidence="6" type="ORF">SAMN02745223_03510</name>
    <name evidence="5" type="ORF">VW29_07420</name>
</gene>
<dbReference type="PATRIC" id="fig|1121477.3.peg.2572"/>
<dbReference type="PANTHER" id="PTHR33619">
    <property type="entry name" value="POLYSACCHARIDE EXPORT PROTEIN GFCE-RELATED"/>
    <property type="match status" value="1"/>
</dbReference>
<dbReference type="Pfam" id="PF10531">
    <property type="entry name" value="SLBB"/>
    <property type="match status" value="1"/>
</dbReference>
<evidence type="ECO:0000313" key="6">
    <source>
        <dbReference type="EMBL" id="SHF77127.1"/>
    </source>
</evidence>
<keyword evidence="7" id="KW-1185">Reference proteome</keyword>
<evidence type="ECO:0000313" key="8">
    <source>
        <dbReference type="Proteomes" id="UP000184533"/>
    </source>
</evidence>
<feature type="domain" description="Soluble ligand binding" evidence="4">
    <location>
        <begin position="110"/>
        <end position="159"/>
    </location>
</feature>
<evidence type="ECO:0000259" key="3">
    <source>
        <dbReference type="Pfam" id="PF02563"/>
    </source>
</evidence>
<accession>A0A0F5LS51</accession>
<dbReference type="EMBL" id="LAJF01000060">
    <property type="protein sequence ID" value="KKB85158.1"/>
    <property type="molecule type" value="Genomic_DNA"/>
</dbReference>
<dbReference type="AlphaFoldDB" id="A0A0F5LS51"/>
<dbReference type="InterPro" id="IPR003715">
    <property type="entry name" value="Poly_export_N"/>
</dbReference>
<proteinExistence type="predicted"/>
<evidence type="ECO:0000256" key="2">
    <source>
        <dbReference type="SAM" id="SignalP"/>
    </source>
</evidence>
<dbReference type="Proteomes" id="UP000184533">
    <property type="component" value="Unassembled WGS sequence"/>
</dbReference>
<dbReference type="Gene3D" id="3.30.1950.10">
    <property type="entry name" value="wza like domain"/>
    <property type="match status" value="1"/>
</dbReference>
<dbReference type="InterPro" id="IPR019554">
    <property type="entry name" value="Soluble_ligand-bd"/>
</dbReference>
<sequence length="183" mass="19822">MRWQPLITIALILPLAACATTSPATYPIETKGPYKLDTGDAVRISVYGDPELTNTYRVDDSGSIAFPLVGPVAVRGQTTKTASSRLAAALANGFMRNPDVAVEVAEYRPFFIQGEVGNGGQFPYVYGMTVRAAISTAGGFSETADRTRAIVYRRQGEEMVKGVVELDFPVHPGDTIVVTERWF</sequence>
<name>A0A0F5LS51_9HYPH</name>
<feature type="signal peptide" evidence="2">
    <location>
        <begin position="1"/>
        <end position="19"/>
    </location>
</feature>
<reference evidence="6 8" key="2">
    <citation type="submission" date="2016-11" db="EMBL/GenBank/DDBJ databases">
        <authorList>
            <person name="Jaros S."/>
            <person name="Januszkiewicz K."/>
            <person name="Wedrychowicz H."/>
        </authorList>
    </citation>
    <scope>NUCLEOTIDE SEQUENCE [LARGE SCALE GENOMIC DNA]</scope>
    <source>
        <strain evidence="6 8">DSM 17137</strain>
    </source>
</reference>
<dbReference type="GO" id="GO:0015159">
    <property type="term" value="F:polysaccharide transmembrane transporter activity"/>
    <property type="evidence" value="ECO:0007669"/>
    <property type="project" value="InterPro"/>
</dbReference>
<protein>
    <submittedName>
        <fullName evidence="6">Polysaccharide export outer membrane protein</fullName>
    </submittedName>
</protein>
<dbReference type="RefSeq" id="WP_046134675.1">
    <property type="nucleotide sequence ID" value="NZ_FQVC01000013.1"/>
</dbReference>
<reference evidence="5 7" key="1">
    <citation type="submission" date="2015-03" db="EMBL/GenBank/DDBJ databases">
        <authorList>
            <person name="Hassan Y.I."/>
            <person name="Lepp D."/>
            <person name="Zhou T."/>
        </authorList>
    </citation>
    <scope>NUCLEOTIDE SEQUENCE [LARGE SCALE GENOMIC DNA]</scope>
    <source>
        <strain evidence="5 7">DSM 17137</strain>
    </source>
</reference>
<dbReference type="OrthoDB" id="197007at2"/>
<evidence type="ECO:0000313" key="5">
    <source>
        <dbReference type="EMBL" id="KKB85158.1"/>
    </source>
</evidence>
<feature type="chain" id="PRO_5015038405" evidence="2">
    <location>
        <begin position="20"/>
        <end position="183"/>
    </location>
</feature>
<evidence type="ECO:0000313" key="7">
    <source>
        <dbReference type="Proteomes" id="UP000033608"/>
    </source>
</evidence>